<dbReference type="GO" id="GO:0019646">
    <property type="term" value="P:aerobic electron transport chain"/>
    <property type="evidence" value="ECO:0007669"/>
    <property type="project" value="TreeGrafter"/>
</dbReference>
<feature type="transmembrane region" description="Helical" evidence="12">
    <location>
        <begin position="6"/>
        <end position="25"/>
    </location>
</feature>
<feature type="transmembrane region" description="Helical" evidence="12">
    <location>
        <begin position="83"/>
        <end position="103"/>
    </location>
</feature>
<keyword evidence="10" id="KW-0408">Iron</keyword>
<evidence type="ECO:0000256" key="11">
    <source>
        <dbReference type="ARBA" id="ARBA00023136"/>
    </source>
</evidence>
<dbReference type="Pfam" id="PF02322">
    <property type="entry name" value="Cyt_bd_oxida_II"/>
    <property type="match status" value="1"/>
</dbReference>
<evidence type="ECO:0000256" key="4">
    <source>
        <dbReference type="ARBA" id="ARBA00022475"/>
    </source>
</evidence>
<dbReference type="EMBL" id="QUBG01000004">
    <property type="protein sequence ID" value="TPR43782.1"/>
    <property type="molecule type" value="Genomic_DNA"/>
</dbReference>
<keyword evidence="9 12" id="KW-1133">Transmembrane helix</keyword>
<evidence type="ECO:0000256" key="12">
    <source>
        <dbReference type="SAM" id="Phobius"/>
    </source>
</evidence>
<keyword evidence="5" id="KW-0349">Heme</keyword>
<evidence type="ECO:0000256" key="7">
    <source>
        <dbReference type="ARBA" id="ARBA00022723"/>
    </source>
</evidence>
<evidence type="ECO:0000256" key="2">
    <source>
        <dbReference type="ARBA" id="ARBA00007543"/>
    </source>
</evidence>
<feature type="transmembrane region" description="Helical" evidence="12">
    <location>
        <begin position="115"/>
        <end position="138"/>
    </location>
</feature>
<feature type="transmembrane region" description="Helical" evidence="12">
    <location>
        <begin position="225"/>
        <end position="245"/>
    </location>
</feature>
<evidence type="ECO:0000256" key="3">
    <source>
        <dbReference type="ARBA" id="ARBA00022448"/>
    </source>
</evidence>
<dbReference type="PANTHER" id="PTHR43141:SF5">
    <property type="entry name" value="CYTOCHROME BD-I UBIQUINOL OXIDASE SUBUNIT 2"/>
    <property type="match status" value="1"/>
</dbReference>
<comment type="caution">
    <text evidence="13">The sequence shown here is derived from an EMBL/GenBank/DDBJ whole genome shotgun (WGS) entry which is preliminary data.</text>
</comment>
<evidence type="ECO:0000313" key="14">
    <source>
        <dbReference type="Proteomes" id="UP000784700"/>
    </source>
</evidence>
<protein>
    <submittedName>
        <fullName evidence="13">Cytochrome d ubiquinol oxidase subunit II</fullName>
    </submittedName>
</protein>
<sequence length="342" mass="37992">MSFLQFFWYAVICFLFIMFLVLDGADFGAGMASKLLAFRPAESNMVVRSISPHWDGNEVFLVAAGGSMFATMPFWYASLFSGFYLLLFLVLVSLIFRGVAFEFNNVAETPKGKNAWMWATAISSTTAPFLLGMLFTAMIQPVPMDNHGNIFVGLFNVINPLSVLGGIAVTALCLYQGLHFFILHANGIMRYRAASLAGNLYWAAYPVEVLFAIALFFETNFFEDHLLSTLVLLVLIVLTTAWGHLSTGMHKEVQAYIANSLTIACVVLLVFVGLFPHVLIAQNPVNSLLIKNVSSSPLTLTVVTIVLCILLPILTAYFIWSYVIQWKRHDLSEFENTDKGAY</sequence>
<dbReference type="GO" id="GO:0046872">
    <property type="term" value="F:metal ion binding"/>
    <property type="evidence" value="ECO:0007669"/>
    <property type="project" value="UniProtKB-KW"/>
</dbReference>
<dbReference type="GO" id="GO:0005886">
    <property type="term" value="C:plasma membrane"/>
    <property type="evidence" value="ECO:0007669"/>
    <property type="project" value="UniProtKB-SubCell"/>
</dbReference>
<keyword evidence="3" id="KW-0813">Transport</keyword>
<evidence type="ECO:0000256" key="8">
    <source>
        <dbReference type="ARBA" id="ARBA00022982"/>
    </source>
</evidence>
<dbReference type="GO" id="GO:0070069">
    <property type="term" value="C:cytochrome complex"/>
    <property type="evidence" value="ECO:0007669"/>
    <property type="project" value="TreeGrafter"/>
</dbReference>
<proteinExistence type="inferred from homology"/>
<comment type="similarity">
    <text evidence="2">Belongs to the cytochrome ubiquinol oxidase subunit 2 family.</text>
</comment>
<dbReference type="GO" id="GO:0009055">
    <property type="term" value="F:electron transfer activity"/>
    <property type="evidence" value="ECO:0007669"/>
    <property type="project" value="TreeGrafter"/>
</dbReference>
<dbReference type="InterPro" id="IPR003317">
    <property type="entry name" value="Cyt-d_oxidase_su2"/>
</dbReference>
<feature type="transmembrane region" description="Helical" evidence="12">
    <location>
        <begin position="150"/>
        <end position="175"/>
    </location>
</feature>
<dbReference type="PANTHER" id="PTHR43141">
    <property type="entry name" value="CYTOCHROME BD2 SUBUNIT II"/>
    <property type="match status" value="1"/>
</dbReference>
<keyword evidence="11 12" id="KW-0472">Membrane</keyword>
<gene>
    <name evidence="13" type="primary">cydB</name>
    <name evidence="13" type="ORF">DY130_04945</name>
</gene>
<accession>A0A9Q8MTQ3</accession>
<feature type="transmembrane region" description="Helical" evidence="12">
    <location>
        <begin position="300"/>
        <end position="320"/>
    </location>
</feature>
<evidence type="ECO:0000256" key="9">
    <source>
        <dbReference type="ARBA" id="ARBA00022989"/>
    </source>
</evidence>
<dbReference type="Proteomes" id="UP000784700">
    <property type="component" value="Unassembled WGS sequence"/>
</dbReference>
<dbReference type="RefSeq" id="WP_140936301.1">
    <property type="nucleotide sequence ID" value="NZ_QUBF01000004.1"/>
</dbReference>
<dbReference type="NCBIfam" id="TIGR00203">
    <property type="entry name" value="cydB"/>
    <property type="match status" value="1"/>
</dbReference>
<keyword evidence="6 12" id="KW-0812">Transmembrane</keyword>
<evidence type="ECO:0000256" key="5">
    <source>
        <dbReference type="ARBA" id="ARBA00022617"/>
    </source>
</evidence>
<evidence type="ECO:0000256" key="6">
    <source>
        <dbReference type="ARBA" id="ARBA00022692"/>
    </source>
</evidence>
<name>A0A9Q8MTQ3_9LACO</name>
<comment type="subcellular location">
    <subcellularLocation>
        <location evidence="1">Cell membrane</location>
        <topology evidence="1">Multi-pass membrane protein</topology>
    </subcellularLocation>
</comment>
<reference evidence="13" key="1">
    <citation type="submission" date="2018-08" db="EMBL/GenBank/DDBJ databases">
        <title>Comparative genomics of wild bee and flower associated Lactobacillus reveals potential adaptation to the bee host.</title>
        <authorList>
            <person name="Vuong H.Q."/>
            <person name="Mcfrederick Q.S."/>
        </authorList>
    </citation>
    <scope>NUCLEOTIDE SEQUENCE</scope>
    <source>
        <strain evidence="13">HV_63</strain>
    </source>
</reference>
<keyword evidence="4" id="KW-1003">Cell membrane</keyword>
<keyword evidence="8" id="KW-0249">Electron transport</keyword>
<evidence type="ECO:0000313" key="13">
    <source>
        <dbReference type="EMBL" id="TPR43782.1"/>
    </source>
</evidence>
<evidence type="ECO:0000256" key="10">
    <source>
        <dbReference type="ARBA" id="ARBA00023004"/>
    </source>
</evidence>
<feature type="transmembrane region" description="Helical" evidence="12">
    <location>
        <begin position="196"/>
        <end position="219"/>
    </location>
</feature>
<keyword evidence="7" id="KW-0479">Metal-binding</keyword>
<dbReference type="GO" id="GO:0016682">
    <property type="term" value="F:oxidoreductase activity, acting on diphenols and related substances as donors, oxygen as acceptor"/>
    <property type="evidence" value="ECO:0007669"/>
    <property type="project" value="TreeGrafter"/>
</dbReference>
<dbReference type="AlphaFoldDB" id="A0A9Q8MTQ3"/>
<feature type="transmembrane region" description="Helical" evidence="12">
    <location>
        <begin position="257"/>
        <end position="280"/>
    </location>
</feature>
<organism evidence="13 14">
    <name type="scientific">Apilactobacillus micheneri</name>
    <dbReference type="NCBI Taxonomy" id="1899430"/>
    <lineage>
        <taxon>Bacteria</taxon>
        <taxon>Bacillati</taxon>
        <taxon>Bacillota</taxon>
        <taxon>Bacilli</taxon>
        <taxon>Lactobacillales</taxon>
        <taxon>Lactobacillaceae</taxon>
        <taxon>Apilactobacillus</taxon>
    </lineage>
</organism>
<evidence type="ECO:0000256" key="1">
    <source>
        <dbReference type="ARBA" id="ARBA00004651"/>
    </source>
</evidence>